<name>A0ABV0Q9M9_9TELE</name>
<keyword evidence="1" id="KW-1133">Transmembrane helix</keyword>
<protein>
    <submittedName>
        <fullName evidence="2">Uncharacterized protein</fullName>
    </submittedName>
</protein>
<comment type="caution">
    <text evidence="2">The sequence shown here is derived from an EMBL/GenBank/DDBJ whole genome shotgun (WGS) entry which is preliminary data.</text>
</comment>
<evidence type="ECO:0000313" key="2">
    <source>
        <dbReference type="EMBL" id="MEQ2192513.1"/>
    </source>
</evidence>
<dbReference type="Proteomes" id="UP001434883">
    <property type="component" value="Unassembled WGS sequence"/>
</dbReference>
<evidence type="ECO:0000256" key="1">
    <source>
        <dbReference type="SAM" id="Phobius"/>
    </source>
</evidence>
<dbReference type="EMBL" id="JAHRIN010002682">
    <property type="protein sequence ID" value="MEQ2192513.1"/>
    <property type="molecule type" value="Genomic_DNA"/>
</dbReference>
<accession>A0ABV0Q9M9</accession>
<keyword evidence="1" id="KW-0812">Transmembrane</keyword>
<gene>
    <name evidence="2" type="ORF">XENOCAPTIV_012810</name>
</gene>
<keyword evidence="1" id="KW-0472">Membrane</keyword>
<organism evidence="2 3">
    <name type="scientific">Xenoophorus captivus</name>
    <dbReference type="NCBI Taxonomy" id="1517983"/>
    <lineage>
        <taxon>Eukaryota</taxon>
        <taxon>Metazoa</taxon>
        <taxon>Chordata</taxon>
        <taxon>Craniata</taxon>
        <taxon>Vertebrata</taxon>
        <taxon>Euteleostomi</taxon>
        <taxon>Actinopterygii</taxon>
        <taxon>Neopterygii</taxon>
        <taxon>Teleostei</taxon>
        <taxon>Neoteleostei</taxon>
        <taxon>Acanthomorphata</taxon>
        <taxon>Ovalentaria</taxon>
        <taxon>Atherinomorphae</taxon>
        <taxon>Cyprinodontiformes</taxon>
        <taxon>Goodeidae</taxon>
        <taxon>Xenoophorus</taxon>
    </lineage>
</organism>
<evidence type="ECO:0000313" key="3">
    <source>
        <dbReference type="Proteomes" id="UP001434883"/>
    </source>
</evidence>
<proteinExistence type="predicted"/>
<feature type="transmembrane region" description="Helical" evidence="1">
    <location>
        <begin position="31"/>
        <end position="56"/>
    </location>
</feature>
<feature type="transmembrane region" description="Helical" evidence="1">
    <location>
        <begin position="77"/>
        <end position="96"/>
    </location>
</feature>
<sequence length="145" mass="16602">MSWLGLWRLTSTFSFRLICWSKSSSVLLSPLLYLILSSLVFLSSNLFAFVSFNLYFSFYRFSSFHLSCSLYLSLRSFYFPFLHSLSFALHFSLPVIPVTSSPLSPNLCSLFVSFSPPSQHLSWLLTASSAYISLPNELINHTWEV</sequence>
<reference evidence="2 3" key="1">
    <citation type="submission" date="2021-06" db="EMBL/GenBank/DDBJ databases">
        <authorList>
            <person name="Palmer J.M."/>
        </authorList>
    </citation>
    <scope>NUCLEOTIDE SEQUENCE [LARGE SCALE GENOMIC DNA]</scope>
    <source>
        <strain evidence="2 3">XC_2019</strain>
        <tissue evidence="2">Muscle</tissue>
    </source>
</reference>
<keyword evidence="3" id="KW-1185">Reference proteome</keyword>